<dbReference type="InterPro" id="IPR005297">
    <property type="entry name" value="Lipoprotein_repeat"/>
</dbReference>
<keyword evidence="1" id="KW-0732">Signal</keyword>
<reference evidence="2 3" key="1">
    <citation type="submission" date="2024-06" db="EMBL/GenBank/DDBJ databases">
        <title>Genomic Encyclopedia of Type Strains, Phase IV (KMG-IV): sequencing the most valuable type-strain genomes for metagenomic binning, comparative biology and taxonomic classification.</title>
        <authorList>
            <person name="Goeker M."/>
        </authorList>
    </citation>
    <scope>NUCLEOTIDE SEQUENCE [LARGE SCALE GENOMIC DNA]</scope>
    <source>
        <strain evidence="2 3">DSM 28102</strain>
    </source>
</reference>
<evidence type="ECO:0000313" key="3">
    <source>
        <dbReference type="Proteomes" id="UP001549164"/>
    </source>
</evidence>
<feature type="signal peptide" evidence="1">
    <location>
        <begin position="1"/>
        <end position="22"/>
    </location>
</feature>
<dbReference type="RefSeq" id="WP_354433992.1">
    <property type="nucleotide sequence ID" value="NZ_JBEPLY010000005.1"/>
</dbReference>
<proteinExistence type="predicted"/>
<dbReference type="PIRSF" id="PIRSF029720">
    <property type="entry name" value="UCP029720"/>
    <property type="match status" value="1"/>
</dbReference>
<evidence type="ECO:0000256" key="1">
    <source>
        <dbReference type="SAM" id="SignalP"/>
    </source>
</evidence>
<dbReference type="Pfam" id="PF03640">
    <property type="entry name" value="Lipoprotein_15"/>
    <property type="match status" value="2"/>
</dbReference>
<dbReference type="InterPro" id="IPR014558">
    <property type="entry name" value="UCP029720"/>
</dbReference>
<organism evidence="2 3">
    <name type="scientific">Martelella mangrovi</name>
    <dbReference type="NCBI Taxonomy" id="1397477"/>
    <lineage>
        <taxon>Bacteria</taxon>
        <taxon>Pseudomonadati</taxon>
        <taxon>Pseudomonadota</taxon>
        <taxon>Alphaproteobacteria</taxon>
        <taxon>Hyphomicrobiales</taxon>
        <taxon>Aurantimonadaceae</taxon>
        <taxon>Martelella</taxon>
    </lineage>
</organism>
<dbReference type="PANTHER" id="PTHR39335">
    <property type="entry name" value="BLL4220 PROTEIN"/>
    <property type="match status" value="1"/>
</dbReference>
<keyword evidence="2" id="KW-0449">Lipoprotein</keyword>
<protein>
    <submittedName>
        <fullName evidence="2">Lipoprotein with Yx(FWY)xxD motif</fullName>
    </submittedName>
</protein>
<evidence type="ECO:0000313" key="2">
    <source>
        <dbReference type="EMBL" id="MET3599924.1"/>
    </source>
</evidence>
<dbReference type="PANTHER" id="PTHR39335:SF1">
    <property type="entry name" value="BLL4220 PROTEIN"/>
    <property type="match status" value="1"/>
</dbReference>
<keyword evidence="3" id="KW-1185">Reference proteome</keyword>
<dbReference type="EMBL" id="JBEPLY010000005">
    <property type="protein sequence ID" value="MET3599924.1"/>
    <property type="molecule type" value="Genomic_DNA"/>
</dbReference>
<sequence>MMKTISILTAAALVAVAGTAFAGTDTFRAVNTYDGQVLAGQNGRTLYTYDKDANHLSVCYGSCAAKWPLYLANPSAQPFSKYSFVVRKDGQRQWALNGEPLYFRANDKKPGDVTGDGVSNLWQVARPA</sequence>
<name>A0ABV2IAX1_9HYPH</name>
<feature type="chain" id="PRO_5045846848" evidence="1">
    <location>
        <begin position="23"/>
        <end position="128"/>
    </location>
</feature>
<dbReference type="Proteomes" id="UP001549164">
    <property type="component" value="Unassembled WGS sequence"/>
</dbReference>
<gene>
    <name evidence="2" type="ORF">ABID12_001864</name>
</gene>
<accession>A0ABV2IAX1</accession>
<comment type="caution">
    <text evidence="2">The sequence shown here is derived from an EMBL/GenBank/DDBJ whole genome shotgun (WGS) entry which is preliminary data.</text>
</comment>